<gene>
    <name evidence="2" type="ORF">BN14_05094</name>
</gene>
<dbReference type="AlphaFoldDB" id="M5BWQ8"/>
<feature type="transmembrane region" description="Helical" evidence="1">
    <location>
        <begin position="59"/>
        <end position="80"/>
    </location>
</feature>
<dbReference type="EMBL" id="CAOJ01007476">
    <property type="protein sequence ID" value="CCO31060.1"/>
    <property type="molecule type" value="Genomic_DNA"/>
</dbReference>
<name>M5BWQ8_THACB</name>
<feature type="transmembrane region" description="Helical" evidence="1">
    <location>
        <begin position="31"/>
        <end position="53"/>
    </location>
</feature>
<dbReference type="Proteomes" id="UP000012065">
    <property type="component" value="Unassembled WGS sequence"/>
</dbReference>
<keyword evidence="1" id="KW-0812">Transmembrane</keyword>
<evidence type="ECO:0000256" key="1">
    <source>
        <dbReference type="SAM" id="Phobius"/>
    </source>
</evidence>
<sequence>MPLVALFQIVDGVSAVTGGALRARGKQSLGALVNVTAYYVIGIPLGIYLAFWWNLDLRGLWIGLATALCYSAVISAYVILRTNWSKEVLRVRARLEDDGKPTHDVEHVA</sequence>
<evidence type="ECO:0000313" key="2">
    <source>
        <dbReference type="EMBL" id="CCO31060.1"/>
    </source>
</evidence>
<proteinExistence type="predicted"/>
<organism evidence="2 3">
    <name type="scientific">Thanatephorus cucumeris (strain AG1-IB / isolate 7/3/14)</name>
    <name type="common">Lettuce bottom rot fungus</name>
    <name type="synonym">Rhizoctonia solani</name>
    <dbReference type="NCBI Taxonomy" id="1108050"/>
    <lineage>
        <taxon>Eukaryota</taxon>
        <taxon>Fungi</taxon>
        <taxon>Dikarya</taxon>
        <taxon>Basidiomycota</taxon>
        <taxon>Agaricomycotina</taxon>
        <taxon>Agaricomycetes</taxon>
        <taxon>Cantharellales</taxon>
        <taxon>Ceratobasidiaceae</taxon>
        <taxon>Rhizoctonia</taxon>
        <taxon>Rhizoctonia solani AG-1</taxon>
    </lineage>
</organism>
<keyword evidence="1" id="KW-1133">Transmembrane helix</keyword>
<dbReference type="PANTHER" id="PTHR11206">
    <property type="entry name" value="MULTIDRUG RESISTANCE PROTEIN"/>
    <property type="match status" value="1"/>
</dbReference>
<reference evidence="2 3" key="1">
    <citation type="journal article" date="2013" name="J. Biotechnol.">
        <title>Establishment and interpretation of the genome sequence of the phytopathogenic fungus Rhizoctonia solani AG1-IB isolate 7/3/14.</title>
        <authorList>
            <person name="Wibberg D.W."/>
            <person name="Jelonek L.J."/>
            <person name="Rupp O.R."/>
            <person name="Hennig M.H."/>
            <person name="Eikmeyer F.E."/>
            <person name="Goesmann A.G."/>
            <person name="Hartmann A.H."/>
            <person name="Borriss R.B."/>
            <person name="Grosch R.G."/>
            <person name="Puehler A.P."/>
            <person name="Schlueter A.S."/>
        </authorList>
    </citation>
    <scope>NUCLEOTIDE SEQUENCE [LARGE SCALE GENOMIC DNA]</scope>
    <source>
        <strain evidence="3">AG1-IB / isolate 7/3/14</strain>
    </source>
</reference>
<evidence type="ECO:0000313" key="3">
    <source>
        <dbReference type="Proteomes" id="UP000012065"/>
    </source>
</evidence>
<comment type="caution">
    <text evidence="2">The sequence shown here is derived from an EMBL/GenBank/DDBJ whole genome shotgun (WGS) entry which is preliminary data.</text>
</comment>
<keyword evidence="1" id="KW-0472">Membrane</keyword>
<protein>
    <submittedName>
        <fullName evidence="2">Putative transporter C11D3,06</fullName>
    </submittedName>
</protein>
<dbReference type="HOGENOM" id="CLU_012893_2_5_1"/>
<accession>M5BWQ8</accession>